<gene>
    <name evidence="3" type="ORF">EV383_1536</name>
</gene>
<protein>
    <submittedName>
        <fullName evidence="3">Very-short-patch-repair endonuclease</fullName>
    </submittedName>
</protein>
<dbReference type="AlphaFoldDB" id="A0A4Q7USD5"/>
<evidence type="ECO:0000313" key="3">
    <source>
        <dbReference type="EMBL" id="RZT84682.1"/>
    </source>
</evidence>
<accession>A0A4Q7USD5</accession>
<feature type="domain" description="DUF559" evidence="1">
    <location>
        <begin position="190"/>
        <end position="285"/>
    </location>
</feature>
<evidence type="ECO:0000313" key="4">
    <source>
        <dbReference type="Proteomes" id="UP000291591"/>
    </source>
</evidence>
<proteinExistence type="predicted"/>
<name>A0A4Q7USD5_PSEST</name>
<dbReference type="RefSeq" id="WP_130289253.1">
    <property type="nucleotide sequence ID" value="NZ_SHKL01000001.1"/>
</dbReference>
<dbReference type="InterPro" id="IPR011335">
    <property type="entry name" value="Restrct_endonuc-II-like"/>
</dbReference>
<dbReference type="Pfam" id="PF04480">
    <property type="entry name" value="DUF559"/>
    <property type="match status" value="1"/>
</dbReference>
<dbReference type="InterPro" id="IPR007569">
    <property type="entry name" value="DUF559"/>
</dbReference>
<dbReference type="SUPFAM" id="SSF52980">
    <property type="entry name" value="Restriction endonuclease-like"/>
    <property type="match status" value="1"/>
</dbReference>
<dbReference type="EMBL" id="SHKL01000001">
    <property type="protein sequence ID" value="RZT84682.1"/>
    <property type="molecule type" value="Genomic_DNA"/>
</dbReference>
<dbReference type="Pfam" id="PF13338">
    <property type="entry name" value="AbiEi_4"/>
    <property type="match status" value="1"/>
</dbReference>
<evidence type="ECO:0000259" key="1">
    <source>
        <dbReference type="Pfam" id="PF04480"/>
    </source>
</evidence>
<organism evidence="3 4">
    <name type="scientific">Pseudonocardia sediminis</name>
    <dbReference type="NCBI Taxonomy" id="1397368"/>
    <lineage>
        <taxon>Bacteria</taxon>
        <taxon>Bacillati</taxon>
        <taxon>Actinomycetota</taxon>
        <taxon>Actinomycetes</taxon>
        <taxon>Pseudonocardiales</taxon>
        <taxon>Pseudonocardiaceae</taxon>
        <taxon>Pseudonocardia</taxon>
    </lineage>
</organism>
<sequence length="305" mass="33082">MSIDDVLRDQDGVINRRQALACGMSASTVRRRLASGAWTELLPGVFLAGGHVLGDRARVRAAWLWCGPWSVVTGLAAGFWLGLVGRAPETVEVTVPRTVTRRSRSGVRVRRRDLAPVDRARLDGVVVGAVAATVLETAAAVPDGAAVLDRALQQRRVRFSDLYQAYCRMLGCPGTARAGTLLVGAADRADSALERRLVTALRRAGVTGFVLGHRFDGRPIDLAFPEVRLAVEVDGWAWHVDPARFTADRAKGNALIAAGWLLLRFTWAEITDRPDRVVGQIVAALQDRRAGSGTHHIRRDPLPGR</sequence>
<dbReference type="GO" id="GO:0004519">
    <property type="term" value="F:endonuclease activity"/>
    <property type="evidence" value="ECO:0007669"/>
    <property type="project" value="UniProtKB-KW"/>
</dbReference>
<dbReference type="Proteomes" id="UP000291591">
    <property type="component" value="Unassembled WGS sequence"/>
</dbReference>
<keyword evidence="3" id="KW-0540">Nuclease</keyword>
<reference evidence="3 4" key="1">
    <citation type="submission" date="2019-02" db="EMBL/GenBank/DDBJ databases">
        <title>Sequencing the genomes of 1000 actinobacteria strains.</title>
        <authorList>
            <person name="Klenk H.-P."/>
        </authorList>
    </citation>
    <scope>NUCLEOTIDE SEQUENCE [LARGE SCALE GENOMIC DNA]</scope>
    <source>
        <strain evidence="3 4">DSM 45779</strain>
    </source>
</reference>
<dbReference type="OrthoDB" id="5243722at2"/>
<feature type="domain" description="AbiEi antitoxin N-terminal" evidence="2">
    <location>
        <begin position="3"/>
        <end position="46"/>
    </location>
</feature>
<evidence type="ECO:0000259" key="2">
    <source>
        <dbReference type="Pfam" id="PF13338"/>
    </source>
</evidence>
<dbReference type="InterPro" id="IPR025159">
    <property type="entry name" value="AbiEi_N"/>
</dbReference>
<keyword evidence="3" id="KW-0255">Endonuclease</keyword>
<keyword evidence="4" id="KW-1185">Reference proteome</keyword>
<comment type="caution">
    <text evidence="3">The sequence shown here is derived from an EMBL/GenBank/DDBJ whole genome shotgun (WGS) entry which is preliminary data.</text>
</comment>
<dbReference type="Gene3D" id="3.40.960.10">
    <property type="entry name" value="VSR Endonuclease"/>
    <property type="match status" value="1"/>
</dbReference>
<keyword evidence="3" id="KW-0378">Hydrolase</keyword>